<dbReference type="Proteomes" id="UP000237271">
    <property type="component" value="Unassembled WGS sequence"/>
</dbReference>
<sequence>MTTTTNSDLARFFCTTTIAPAIIAKHSTISFLQSRQPGSLSVHGVVSPEAVNMYRLMEWGFDLHMNLCEVDDPITKAISNLKSYLSEAMLYLPCCCGRGDGVQGLRGISWALWPYVR</sequence>
<organism evidence="1 2">
    <name type="scientific">Phytophthora palmivora</name>
    <dbReference type="NCBI Taxonomy" id="4796"/>
    <lineage>
        <taxon>Eukaryota</taxon>
        <taxon>Sar</taxon>
        <taxon>Stramenopiles</taxon>
        <taxon>Oomycota</taxon>
        <taxon>Peronosporomycetes</taxon>
        <taxon>Peronosporales</taxon>
        <taxon>Peronosporaceae</taxon>
        <taxon>Phytophthora</taxon>
    </lineage>
</organism>
<accession>A0A2P4YES1</accession>
<proteinExistence type="predicted"/>
<dbReference type="AlphaFoldDB" id="A0A2P4YES1"/>
<protein>
    <submittedName>
        <fullName evidence="1">Uncharacterized protein</fullName>
    </submittedName>
</protein>
<dbReference type="OrthoDB" id="91831at2759"/>
<name>A0A2P4YES1_9STRA</name>
<reference evidence="1 2" key="1">
    <citation type="journal article" date="2017" name="Genome Biol. Evol.">
        <title>Phytophthora megakarya and P. palmivora, closely related causal agents of cacao black pod rot, underwent increases in genome sizes and gene numbers by different mechanisms.</title>
        <authorList>
            <person name="Ali S.S."/>
            <person name="Shao J."/>
            <person name="Lary D.J."/>
            <person name="Kronmiller B."/>
            <person name="Shen D."/>
            <person name="Strem M.D."/>
            <person name="Amoako-Attah I."/>
            <person name="Akrofi A.Y."/>
            <person name="Begoude B.A."/>
            <person name="Ten Hoopen G.M."/>
            <person name="Coulibaly K."/>
            <person name="Kebe B.I."/>
            <person name="Melnick R.L."/>
            <person name="Guiltinan M.J."/>
            <person name="Tyler B.M."/>
            <person name="Meinhardt L.W."/>
            <person name="Bailey B.A."/>
        </authorList>
    </citation>
    <scope>NUCLEOTIDE SEQUENCE [LARGE SCALE GENOMIC DNA]</scope>
    <source>
        <strain evidence="2">sbr112.9</strain>
    </source>
</reference>
<comment type="caution">
    <text evidence="1">The sequence shown here is derived from an EMBL/GenBank/DDBJ whole genome shotgun (WGS) entry which is preliminary data.</text>
</comment>
<evidence type="ECO:0000313" key="1">
    <source>
        <dbReference type="EMBL" id="POM76284.1"/>
    </source>
</evidence>
<keyword evidence="2" id="KW-1185">Reference proteome</keyword>
<gene>
    <name evidence="1" type="ORF">PHPALM_6487</name>
</gene>
<dbReference type="EMBL" id="NCKW01003480">
    <property type="protein sequence ID" value="POM76284.1"/>
    <property type="molecule type" value="Genomic_DNA"/>
</dbReference>
<evidence type="ECO:0000313" key="2">
    <source>
        <dbReference type="Proteomes" id="UP000237271"/>
    </source>
</evidence>